<organism evidence="1 2">
    <name type="scientific">Candidatus Wallbacteria bacterium GWC2_49_35</name>
    <dbReference type="NCBI Taxonomy" id="1817813"/>
    <lineage>
        <taxon>Bacteria</taxon>
        <taxon>Candidatus Walliibacteriota</taxon>
    </lineage>
</organism>
<reference evidence="1 2" key="1">
    <citation type="journal article" date="2016" name="Nat. Commun.">
        <title>Thousands of microbial genomes shed light on interconnected biogeochemical processes in an aquifer system.</title>
        <authorList>
            <person name="Anantharaman K."/>
            <person name="Brown C.T."/>
            <person name="Hug L.A."/>
            <person name="Sharon I."/>
            <person name="Castelle C.J."/>
            <person name="Probst A.J."/>
            <person name="Thomas B.C."/>
            <person name="Singh A."/>
            <person name="Wilkins M.J."/>
            <person name="Karaoz U."/>
            <person name="Brodie E.L."/>
            <person name="Williams K.H."/>
            <person name="Hubbard S.S."/>
            <person name="Banfield J.F."/>
        </authorList>
    </citation>
    <scope>NUCLEOTIDE SEQUENCE [LARGE SCALE GENOMIC DNA]</scope>
</reference>
<dbReference type="EMBL" id="MGFH01000251">
    <property type="protein sequence ID" value="OGM00777.1"/>
    <property type="molecule type" value="Genomic_DNA"/>
</dbReference>
<accession>A0A1F7WDX9</accession>
<comment type="caution">
    <text evidence="1">The sequence shown here is derived from an EMBL/GenBank/DDBJ whole genome shotgun (WGS) entry which is preliminary data.</text>
</comment>
<protein>
    <submittedName>
        <fullName evidence="1">Uncharacterized protein</fullName>
    </submittedName>
</protein>
<dbReference type="SUPFAM" id="SSF53335">
    <property type="entry name" value="S-adenosyl-L-methionine-dependent methyltransferases"/>
    <property type="match status" value="1"/>
</dbReference>
<dbReference type="AlphaFoldDB" id="A0A1F7WDX9"/>
<dbReference type="Gene3D" id="3.40.50.150">
    <property type="entry name" value="Vaccinia Virus protein VP39"/>
    <property type="match status" value="1"/>
</dbReference>
<dbReference type="InterPro" id="IPR029063">
    <property type="entry name" value="SAM-dependent_MTases_sf"/>
</dbReference>
<evidence type="ECO:0000313" key="1">
    <source>
        <dbReference type="EMBL" id="OGM00777.1"/>
    </source>
</evidence>
<dbReference type="STRING" id="1817813.A2008_07885"/>
<evidence type="ECO:0000313" key="2">
    <source>
        <dbReference type="Proteomes" id="UP000178735"/>
    </source>
</evidence>
<proteinExistence type="predicted"/>
<gene>
    <name evidence="1" type="ORF">A2008_07885</name>
</gene>
<sequence>MRETRKLQSGGSADIVLSLDLNKSAQKMKVTVDDGRYILNNRHKISFGKEEAADEIVINEKLVALLESTPEKVYAIDFLTMEAVPLHFASEYGNVKLAATHDAPTMEIDGVKMHRSEGISPWDDSKCKARDIIKRGMSVLDTCTGLGYTAVIAAQLGARSVVSFERNPAVLKMASYNPWSVEFFENPVIESHTASVYDEIAKSAAVRFDAIIHDPPRFSLAGELYSYDFYREAYRVLRHGGKMFHYIGDPHSSFGKKHYAGINMRLREAGFETVIFHKNYGIMCQKLSF</sequence>
<name>A0A1F7WDX9_9BACT</name>
<dbReference type="CDD" id="cd02440">
    <property type="entry name" value="AdoMet_MTases"/>
    <property type="match status" value="1"/>
</dbReference>
<dbReference type="Proteomes" id="UP000178735">
    <property type="component" value="Unassembled WGS sequence"/>
</dbReference>